<dbReference type="AlphaFoldDB" id="A0A834JR82"/>
<evidence type="ECO:0000313" key="2">
    <source>
        <dbReference type="EMBL" id="KAF7393308.1"/>
    </source>
</evidence>
<evidence type="ECO:0000313" key="3">
    <source>
        <dbReference type="Proteomes" id="UP000614350"/>
    </source>
</evidence>
<proteinExistence type="predicted"/>
<name>A0A834JR82_VESVU</name>
<accession>A0A834JR82</accession>
<gene>
    <name evidence="2" type="ORF">HZH66_009141</name>
</gene>
<evidence type="ECO:0000256" key="1">
    <source>
        <dbReference type="SAM" id="MobiDB-lite"/>
    </source>
</evidence>
<protein>
    <submittedName>
        <fullName evidence="2">Uncharacterized protein</fullName>
    </submittedName>
</protein>
<organism evidence="2 3">
    <name type="scientific">Vespula vulgaris</name>
    <name type="common">Yellow jacket</name>
    <name type="synonym">Wasp</name>
    <dbReference type="NCBI Taxonomy" id="7454"/>
    <lineage>
        <taxon>Eukaryota</taxon>
        <taxon>Metazoa</taxon>
        <taxon>Ecdysozoa</taxon>
        <taxon>Arthropoda</taxon>
        <taxon>Hexapoda</taxon>
        <taxon>Insecta</taxon>
        <taxon>Pterygota</taxon>
        <taxon>Neoptera</taxon>
        <taxon>Endopterygota</taxon>
        <taxon>Hymenoptera</taxon>
        <taxon>Apocrita</taxon>
        <taxon>Aculeata</taxon>
        <taxon>Vespoidea</taxon>
        <taxon>Vespidae</taxon>
        <taxon>Vespinae</taxon>
        <taxon>Vespula</taxon>
    </lineage>
</organism>
<dbReference type="EMBL" id="JACSEA010000009">
    <property type="protein sequence ID" value="KAF7393308.1"/>
    <property type="molecule type" value="Genomic_DNA"/>
</dbReference>
<reference evidence="2" key="1">
    <citation type="journal article" date="2020" name="G3 (Bethesda)">
        <title>High-Quality Assemblies for Three Invasive Social Wasps from the &lt;i&gt;Vespula&lt;/i&gt; Genus.</title>
        <authorList>
            <person name="Harrop T.W.R."/>
            <person name="Guhlin J."/>
            <person name="McLaughlin G.M."/>
            <person name="Permina E."/>
            <person name="Stockwell P."/>
            <person name="Gilligan J."/>
            <person name="Le Lec M.F."/>
            <person name="Gruber M.A.M."/>
            <person name="Quinn O."/>
            <person name="Lovegrove M."/>
            <person name="Duncan E.J."/>
            <person name="Remnant E.J."/>
            <person name="Van Eeckhoven J."/>
            <person name="Graham B."/>
            <person name="Knapp R.A."/>
            <person name="Langford K.W."/>
            <person name="Kronenberg Z."/>
            <person name="Press M.O."/>
            <person name="Eacker S.M."/>
            <person name="Wilson-Rankin E.E."/>
            <person name="Purcell J."/>
            <person name="Lester P.J."/>
            <person name="Dearden P.K."/>
        </authorList>
    </citation>
    <scope>NUCLEOTIDE SEQUENCE</scope>
    <source>
        <strain evidence="2">Marl-1</strain>
    </source>
</reference>
<keyword evidence="3" id="KW-1185">Reference proteome</keyword>
<sequence length="145" mass="17469">MKCQEIWVRIEKGQCEGTGRCEITHVSWERSPRVPETFSNLFNLGTRCVSESYLRECEIKQSDKQTLLFSFAKEQEQRSCGWIINRLPLYHPYRRRRHYHHQQSYQQRRDIKIVEPEIVSRRVTSREKEWTSLERKGEDGRGPNN</sequence>
<comment type="caution">
    <text evidence="2">The sequence shown here is derived from an EMBL/GenBank/DDBJ whole genome shotgun (WGS) entry which is preliminary data.</text>
</comment>
<feature type="region of interest" description="Disordered" evidence="1">
    <location>
        <begin position="125"/>
        <end position="145"/>
    </location>
</feature>
<dbReference type="Proteomes" id="UP000614350">
    <property type="component" value="Unassembled WGS sequence"/>
</dbReference>